<dbReference type="GO" id="GO:0051301">
    <property type="term" value="P:cell division"/>
    <property type="evidence" value="ECO:0007669"/>
    <property type="project" value="UniProtKB-UniRule"/>
</dbReference>
<sequence>MADKFKAQPGFKRAMPRVFPPGAGAVGHQQAAAAAAGVAGGAQLLNLCAQLGAQNGEPLPGVGAAAGQGGGAAPPEEEEKEVFDNSLCEYSNRVDDEFPDEHGRVWQHRHVVLDEKRLEAYEGWKRRQRSLGQSRIYMNEKEWREVTQLHMSSGWQHYANGWEKQVLIFRRPLGS</sequence>
<dbReference type="InterPro" id="IPR036858">
    <property type="entry name" value="Cyclin-dep_kinase_reg-sub_sf"/>
</dbReference>
<reference evidence="2 3" key="1">
    <citation type="submission" date="2014-11" db="EMBL/GenBank/DDBJ databases">
        <authorList>
            <person name="Zhu J."/>
            <person name="Qi W."/>
            <person name="Song R."/>
        </authorList>
    </citation>
    <scope>NUCLEOTIDE SEQUENCE [LARGE SCALE GENOMIC DNA]</scope>
</reference>
<dbReference type="SUPFAM" id="SSF55637">
    <property type="entry name" value="Cell cycle regulatory proteins"/>
    <property type="match status" value="1"/>
</dbReference>
<dbReference type="EMBL" id="CDMY01000219">
    <property type="protein sequence ID" value="CEL94425.1"/>
    <property type="molecule type" value="Genomic_DNA"/>
</dbReference>
<dbReference type="SMART" id="SM01084">
    <property type="entry name" value="CKS"/>
    <property type="match status" value="1"/>
</dbReference>
<name>A0A0G4EFA6_VITBC</name>
<evidence type="ECO:0000256" key="1">
    <source>
        <dbReference type="RuleBase" id="RU311113"/>
    </source>
</evidence>
<comment type="function">
    <text evidence="1">Binds to the catalytic subunit of the cyclin dependent kinases and is essential for their biological function.</text>
</comment>
<dbReference type="InterPro" id="IPR000789">
    <property type="entry name" value="Cyclin-dep_kinase_reg-sub"/>
</dbReference>
<keyword evidence="3" id="KW-1185">Reference proteome</keyword>
<keyword evidence="1" id="KW-0131">Cell cycle</keyword>
<dbReference type="Gene3D" id="3.30.170.10">
    <property type="entry name" value="Cyclin-dependent kinase, regulatory subunit"/>
    <property type="match status" value="1"/>
</dbReference>
<dbReference type="InParanoid" id="A0A0G4EFA6"/>
<evidence type="ECO:0000313" key="2">
    <source>
        <dbReference type="EMBL" id="CEL94425.1"/>
    </source>
</evidence>
<evidence type="ECO:0000313" key="3">
    <source>
        <dbReference type="Proteomes" id="UP000041254"/>
    </source>
</evidence>
<proteinExistence type="inferred from homology"/>
<protein>
    <recommendedName>
        <fullName evidence="1">Cyclin-dependent kinases regulatory subunit</fullName>
    </recommendedName>
</protein>
<dbReference type="VEuPathDB" id="CryptoDB:Vbra_2040"/>
<gene>
    <name evidence="2" type="ORF">Vbra_2040</name>
</gene>
<organism evidence="2 3">
    <name type="scientific">Vitrella brassicaformis (strain CCMP3155)</name>
    <dbReference type="NCBI Taxonomy" id="1169540"/>
    <lineage>
        <taxon>Eukaryota</taxon>
        <taxon>Sar</taxon>
        <taxon>Alveolata</taxon>
        <taxon>Colpodellida</taxon>
        <taxon>Vitrellaceae</taxon>
        <taxon>Vitrella</taxon>
    </lineage>
</organism>
<dbReference type="GO" id="GO:0016538">
    <property type="term" value="F:cyclin-dependent protein serine/threonine kinase regulator activity"/>
    <property type="evidence" value="ECO:0007669"/>
    <property type="project" value="InterPro"/>
</dbReference>
<keyword evidence="1" id="KW-0132">Cell division</keyword>
<comment type="similarity">
    <text evidence="1">Belongs to the CKS family.</text>
</comment>
<dbReference type="Proteomes" id="UP000041254">
    <property type="component" value="Unassembled WGS sequence"/>
</dbReference>
<dbReference type="Pfam" id="PF01111">
    <property type="entry name" value="CKS"/>
    <property type="match status" value="1"/>
</dbReference>
<dbReference type="AlphaFoldDB" id="A0A0G4EFA6"/>
<accession>A0A0G4EFA6</accession>